<proteinExistence type="predicted"/>
<organism evidence="2 3">
    <name type="scientific">Parasitella parasitica</name>
    <dbReference type="NCBI Taxonomy" id="35722"/>
    <lineage>
        <taxon>Eukaryota</taxon>
        <taxon>Fungi</taxon>
        <taxon>Fungi incertae sedis</taxon>
        <taxon>Mucoromycota</taxon>
        <taxon>Mucoromycotina</taxon>
        <taxon>Mucoromycetes</taxon>
        <taxon>Mucorales</taxon>
        <taxon>Mucorineae</taxon>
        <taxon>Mucoraceae</taxon>
        <taxon>Parasitella</taxon>
    </lineage>
</organism>
<evidence type="ECO:0000256" key="1">
    <source>
        <dbReference type="SAM" id="SignalP"/>
    </source>
</evidence>
<keyword evidence="1" id="KW-0732">Signal</keyword>
<name>A0A0B7NB31_9FUNG</name>
<dbReference type="OrthoDB" id="2285902at2759"/>
<feature type="signal peptide" evidence="1">
    <location>
        <begin position="1"/>
        <end position="20"/>
    </location>
</feature>
<feature type="chain" id="PRO_5002120312" evidence="1">
    <location>
        <begin position="21"/>
        <end position="133"/>
    </location>
</feature>
<dbReference type="Proteomes" id="UP000054107">
    <property type="component" value="Unassembled WGS sequence"/>
</dbReference>
<protein>
    <submittedName>
        <fullName evidence="2">Uncharacterized protein</fullName>
    </submittedName>
</protein>
<accession>A0A0B7NB31</accession>
<gene>
    <name evidence="2" type="primary">PARPA_06594.1 scaffold 22734</name>
</gene>
<keyword evidence="3" id="KW-1185">Reference proteome</keyword>
<dbReference type="EMBL" id="LN728061">
    <property type="protein sequence ID" value="CEP12623.1"/>
    <property type="molecule type" value="Genomic_DNA"/>
</dbReference>
<reference evidence="2 3" key="1">
    <citation type="submission" date="2014-09" db="EMBL/GenBank/DDBJ databases">
        <authorList>
            <person name="Ellenberger Sabrina"/>
        </authorList>
    </citation>
    <scope>NUCLEOTIDE SEQUENCE [LARGE SCALE GENOMIC DNA]</scope>
    <source>
        <strain evidence="2 3">CBS 412.66</strain>
    </source>
</reference>
<evidence type="ECO:0000313" key="2">
    <source>
        <dbReference type="EMBL" id="CEP12623.1"/>
    </source>
</evidence>
<sequence>MVRAVIFVSALVALVATVSAIPRPDSPLVDVDAGHHLGTGDLNFDEALQDVVNANDLQVQDVAYDVNAVAHDDDDEGHHDGCDHHHHHGGLLHGLLKREAPAGTVRIARQNRGRKMMNKKSAKKVAAAGAKMN</sequence>
<dbReference type="AlphaFoldDB" id="A0A0B7NB31"/>
<evidence type="ECO:0000313" key="3">
    <source>
        <dbReference type="Proteomes" id="UP000054107"/>
    </source>
</evidence>